<comment type="similarity">
    <text evidence="9 15">Belongs to the L/F-transferase family.</text>
</comment>
<dbReference type="GO" id="GO:0008914">
    <property type="term" value="F:leucyl-tRNA--protein transferase activity"/>
    <property type="evidence" value="ECO:0007669"/>
    <property type="project" value="UniProtKB-UniRule"/>
</dbReference>
<comment type="function">
    <text evidence="8 15">Functions in the N-end rule pathway of protein degradation where it conjugates Leu, Phe and, less efficiently, Met from aminoacyl-tRNAs to the N-termini of proteins containing an N-terminal arginine or lysine.</text>
</comment>
<dbReference type="GO" id="GO:0030163">
    <property type="term" value="P:protein catabolic process"/>
    <property type="evidence" value="ECO:0007669"/>
    <property type="project" value="UniProtKB-UniRule"/>
</dbReference>
<accession>A0A450ULW4</accession>
<evidence type="ECO:0000256" key="3">
    <source>
        <dbReference type="ARBA" id="ARBA00022679"/>
    </source>
</evidence>
<evidence type="ECO:0000256" key="4">
    <source>
        <dbReference type="ARBA" id="ARBA00023315"/>
    </source>
</evidence>
<evidence type="ECO:0000256" key="15">
    <source>
        <dbReference type="HAMAP-Rule" id="MF_00688"/>
    </source>
</evidence>
<evidence type="ECO:0000256" key="12">
    <source>
        <dbReference type="ARBA" id="ARBA00077136"/>
    </source>
</evidence>
<dbReference type="Gene3D" id="3.30.70.3550">
    <property type="entry name" value="Leucyl/phenylalanyl-tRNA-protein transferase, N-terminal domain"/>
    <property type="match status" value="1"/>
</dbReference>
<evidence type="ECO:0000256" key="9">
    <source>
        <dbReference type="ARBA" id="ARBA00061535"/>
    </source>
</evidence>
<evidence type="ECO:0000256" key="2">
    <source>
        <dbReference type="ARBA" id="ARBA00022490"/>
    </source>
</evidence>
<dbReference type="EC" id="2.3.2.6" evidence="10 15"/>
<keyword evidence="4 15" id="KW-0012">Acyltransferase</keyword>
<evidence type="ECO:0000256" key="6">
    <source>
        <dbReference type="ARBA" id="ARBA00050652"/>
    </source>
</evidence>
<evidence type="ECO:0000256" key="5">
    <source>
        <dbReference type="ARBA" id="ARBA00050607"/>
    </source>
</evidence>
<dbReference type="EMBL" id="CAADFH010000032">
    <property type="protein sequence ID" value="VFJ93470.1"/>
    <property type="molecule type" value="Genomic_DNA"/>
</dbReference>
<dbReference type="InterPro" id="IPR004616">
    <property type="entry name" value="Leu/Phe-tRNA_Trfase"/>
</dbReference>
<comment type="catalytic activity">
    <reaction evidence="5 15">
        <text>L-phenylalanyl-tRNA(Phe) + an N-terminal L-alpha-aminoacyl-[protein] = an N-terminal L-phenylalanyl-L-alpha-aminoacyl-[protein] + tRNA(Phe)</text>
        <dbReference type="Rhea" id="RHEA:43632"/>
        <dbReference type="Rhea" id="RHEA-COMP:9668"/>
        <dbReference type="Rhea" id="RHEA-COMP:9699"/>
        <dbReference type="Rhea" id="RHEA-COMP:10636"/>
        <dbReference type="Rhea" id="RHEA-COMP:10637"/>
        <dbReference type="ChEBI" id="CHEBI:78442"/>
        <dbReference type="ChEBI" id="CHEBI:78531"/>
        <dbReference type="ChEBI" id="CHEBI:78597"/>
        <dbReference type="ChEBI" id="CHEBI:83561"/>
        <dbReference type="EC" id="2.3.2.6"/>
    </reaction>
</comment>
<comment type="catalytic activity">
    <reaction evidence="7 15">
        <text>N-terminal L-lysyl-[protein] + L-leucyl-tRNA(Leu) = N-terminal L-leucyl-L-lysyl-[protein] + tRNA(Leu) + H(+)</text>
        <dbReference type="Rhea" id="RHEA:12340"/>
        <dbReference type="Rhea" id="RHEA-COMP:9613"/>
        <dbReference type="Rhea" id="RHEA-COMP:9622"/>
        <dbReference type="Rhea" id="RHEA-COMP:12670"/>
        <dbReference type="Rhea" id="RHEA-COMP:12671"/>
        <dbReference type="ChEBI" id="CHEBI:15378"/>
        <dbReference type="ChEBI" id="CHEBI:65249"/>
        <dbReference type="ChEBI" id="CHEBI:78442"/>
        <dbReference type="ChEBI" id="CHEBI:78494"/>
        <dbReference type="ChEBI" id="CHEBI:133043"/>
        <dbReference type="EC" id="2.3.2.6"/>
    </reaction>
</comment>
<dbReference type="PANTHER" id="PTHR30098">
    <property type="entry name" value="LEUCYL/PHENYLALANYL-TRNA--PROTEIN TRANSFERASE"/>
    <property type="match status" value="1"/>
</dbReference>
<dbReference type="Gene3D" id="3.40.630.70">
    <property type="entry name" value="Leucyl/phenylalanyl-tRNA-protein transferase, C-terminal domain"/>
    <property type="match status" value="1"/>
</dbReference>
<evidence type="ECO:0000256" key="13">
    <source>
        <dbReference type="ARBA" id="ARBA00077165"/>
    </source>
</evidence>
<dbReference type="HAMAP" id="MF_00688">
    <property type="entry name" value="Leu_Phe_trans"/>
    <property type="match status" value="1"/>
</dbReference>
<organism evidence="16">
    <name type="scientific">Candidatus Kentrum sp. LFY</name>
    <dbReference type="NCBI Taxonomy" id="2126342"/>
    <lineage>
        <taxon>Bacteria</taxon>
        <taxon>Pseudomonadati</taxon>
        <taxon>Pseudomonadota</taxon>
        <taxon>Gammaproteobacteria</taxon>
        <taxon>Candidatus Kentrum</taxon>
    </lineage>
</organism>
<comment type="subcellular location">
    <subcellularLocation>
        <location evidence="1 15">Cytoplasm</location>
    </subcellularLocation>
</comment>
<evidence type="ECO:0000256" key="11">
    <source>
        <dbReference type="ARBA" id="ARBA00074372"/>
    </source>
</evidence>
<dbReference type="GO" id="GO:0005737">
    <property type="term" value="C:cytoplasm"/>
    <property type="evidence" value="ECO:0007669"/>
    <property type="project" value="UniProtKB-SubCell"/>
</dbReference>
<dbReference type="InterPro" id="IPR016181">
    <property type="entry name" value="Acyl_CoA_acyltransferase"/>
</dbReference>
<dbReference type="FunFam" id="3.30.70.3550:FF:000001">
    <property type="entry name" value="Leucyl/phenylalanyl-tRNA--protein transferase"/>
    <property type="match status" value="1"/>
</dbReference>
<sequence length="232" mass="25685">MVRISLLSVHSPPDAFPDSKYALTEPNGLLAVGGDLEPARLLFAYRNGIFPWYSEGEPILWWSPDPRAVLFPSKMRVSRSLEKTLRRGHLRVTHDQCFSAVIRECALPRDGRGGGRSVGTWITAEMQDAYIRLHELGYARSVECWEGENLVGGLYGVVIGRAFFGESMFSRVRDASKVALVALCRQDYGFIDCQVSSEHLARLGAIDIGRDDFRALLSRYCAMAGAAGRLSG</sequence>
<evidence type="ECO:0000313" key="16">
    <source>
        <dbReference type="EMBL" id="VFJ93470.1"/>
    </source>
</evidence>
<evidence type="ECO:0000256" key="7">
    <source>
        <dbReference type="ARBA" id="ARBA00051538"/>
    </source>
</evidence>
<dbReference type="PANTHER" id="PTHR30098:SF2">
    <property type="entry name" value="LEUCYL_PHENYLALANYL-TRNA--PROTEIN TRANSFERASE"/>
    <property type="match status" value="1"/>
</dbReference>
<dbReference type="NCBIfam" id="TIGR00667">
    <property type="entry name" value="aat"/>
    <property type="match status" value="1"/>
</dbReference>
<dbReference type="AlphaFoldDB" id="A0A450ULW4"/>
<protein>
    <recommendedName>
        <fullName evidence="11 15">Leucyl/phenylalanyl-tRNA--protein transferase</fullName>
        <ecNumber evidence="10 15">2.3.2.6</ecNumber>
    </recommendedName>
    <alternativeName>
        <fullName evidence="12 15">L/F-transferase</fullName>
    </alternativeName>
    <alternativeName>
        <fullName evidence="13 15">Leucyltransferase</fullName>
    </alternativeName>
    <alternativeName>
        <fullName evidence="14 15">Phenyalanyltransferase</fullName>
    </alternativeName>
</protein>
<dbReference type="SUPFAM" id="SSF55729">
    <property type="entry name" value="Acyl-CoA N-acyltransferases (Nat)"/>
    <property type="match status" value="1"/>
</dbReference>
<proteinExistence type="inferred from homology"/>
<dbReference type="Pfam" id="PF03588">
    <property type="entry name" value="Leu_Phe_trans"/>
    <property type="match status" value="1"/>
</dbReference>
<keyword evidence="2 15" id="KW-0963">Cytoplasm</keyword>
<evidence type="ECO:0000256" key="1">
    <source>
        <dbReference type="ARBA" id="ARBA00004496"/>
    </source>
</evidence>
<comment type="catalytic activity">
    <reaction evidence="6 15">
        <text>N-terminal L-arginyl-[protein] + L-leucyl-tRNA(Leu) = N-terminal L-leucyl-L-arginyl-[protein] + tRNA(Leu) + H(+)</text>
        <dbReference type="Rhea" id="RHEA:50416"/>
        <dbReference type="Rhea" id="RHEA-COMP:9613"/>
        <dbReference type="Rhea" id="RHEA-COMP:9622"/>
        <dbReference type="Rhea" id="RHEA-COMP:12672"/>
        <dbReference type="Rhea" id="RHEA-COMP:12673"/>
        <dbReference type="ChEBI" id="CHEBI:15378"/>
        <dbReference type="ChEBI" id="CHEBI:64719"/>
        <dbReference type="ChEBI" id="CHEBI:78442"/>
        <dbReference type="ChEBI" id="CHEBI:78494"/>
        <dbReference type="ChEBI" id="CHEBI:133044"/>
        <dbReference type="EC" id="2.3.2.6"/>
    </reaction>
</comment>
<name>A0A450ULW4_9GAMM</name>
<gene>
    <name evidence="15" type="primary">aat</name>
    <name evidence="16" type="ORF">BECKLFY1418A_GA0070994_10325</name>
</gene>
<evidence type="ECO:0000256" key="10">
    <source>
        <dbReference type="ARBA" id="ARBA00066767"/>
    </source>
</evidence>
<dbReference type="InterPro" id="IPR042221">
    <property type="entry name" value="Leu/Phe-tRNA_Trfase_N"/>
</dbReference>
<keyword evidence="3 15" id="KW-0808">Transferase</keyword>
<evidence type="ECO:0000256" key="14">
    <source>
        <dbReference type="ARBA" id="ARBA00083640"/>
    </source>
</evidence>
<dbReference type="InterPro" id="IPR042203">
    <property type="entry name" value="Leu/Phe-tRNA_Trfase_C"/>
</dbReference>
<reference evidence="16" key="1">
    <citation type="submission" date="2019-02" db="EMBL/GenBank/DDBJ databases">
        <authorList>
            <person name="Gruber-Vodicka R. H."/>
            <person name="Seah K. B. B."/>
        </authorList>
    </citation>
    <scope>NUCLEOTIDE SEQUENCE</scope>
    <source>
        <strain evidence="16">BECK_M6</strain>
    </source>
</reference>
<evidence type="ECO:0000256" key="8">
    <source>
        <dbReference type="ARBA" id="ARBA00054043"/>
    </source>
</evidence>